<name>A0A7R8VGN2_TIMDO</name>
<dbReference type="EMBL" id="OA565851">
    <property type="protein sequence ID" value="CAD7197825.1"/>
    <property type="molecule type" value="Genomic_DNA"/>
</dbReference>
<reference evidence="1" key="1">
    <citation type="submission" date="2020-11" db="EMBL/GenBank/DDBJ databases">
        <authorList>
            <person name="Tran Van P."/>
        </authorList>
    </citation>
    <scope>NUCLEOTIDE SEQUENCE</scope>
</reference>
<accession>A0A7R8VGN2</accession>
<sequence length="127" mass="13281">MCESGIISDKLTDGILVLSVSTGSTPSYSQSTSPHLIGTWKESPQKECFQPIVTVVTNPADQPDKGLGFGSFLSSKGFARGCLPASSPSSGISNPLLCPPTPSQDDVYSSSTFLQGAERAARNEVQV</sequence>
<dbReference type="AlphaFoldDB" id="A0A7R8VGN2"/>
<gene>
    <name evidence="1" type="ORF">TDIB3V08_LOCUS4124</name>
</gene>
<protein>
    <submittedName>
        <fullName evidence="1">Uncharacterized protein</fullName>
    </submittedName>
</protein>
<proteinExistence type="predicted"/>
<evidence type="ECO:0000313" key="1">
    <source>
        <dbReference type="EMBL" id="CAD7197825.1"/>
    </source>
</evidence>
<organism evidence="1">
    <name type="scientific">Timema douglasi</name>
    <name type="common">Walking stick</name>
    <dbReference type="NCBI Taxonomy" id="61478"/>
    <lineage>
        <taxon>Eukaryota</taxon>
        <taxon>Metazoa</taxon>
        <taxon>Ecdysozoa</taxon>
        <taxon>Arthropoda</taxon>
        <taxon>Hexapoda</taxon>
        <taxon>Insecta</taxon>
        <taxon>Pterygota</taxon>
        <taxon>Neoptera</taxon>
        <taxon>Polyneoptera</taxon>
        <taxon>Phasmatodea</taxon>
        <taxon>Timematodea</taxon>
        <taxon>Timematoidea</taxon>
        <taxon>Timematidae</taxon>
        <taxon>Timema</taxon>
    </lineage>
</organism>